<comment type="caution">
    <text evidence="15">The sequence shown here is derived from an EMBL/GenBank/DDBJ whole genome shotgun (WGS) entry which is preliminary data.</text>
</comment>
<keyword evidence="8 13" id="KW-1133">Transmembrane helix</keyword>
<dbReference type="Gene3D" id="3.40.50.80">
    <property type="entry name" value="Nucleotide-binding domain of ferredoxin-NADP reductase (FNR) module"/>
    <property type="match status" value="1"/>
</dbReference>
<evidence type="ECO:0000313" key="15">
    <source>
        <dbReference type="EMBL" id="GAA5518838.1"/>
    </source>
</evidence>
<evidence type="ECO:0000256" key="5">
    <source>
        <dbReference type="ARBA" id="ARBA00022714"/>
    </source>
</evidence>
<evidence type="ECO:0000256" key="12">
    <source>
        <dbReference type="ARBA" id="ARBA00023136"/>
    </source>
</evidence>
<feature type="transmembrane region" description="Helical" evidence="13">
    <location>
        <begin position="50"/>
        <end position="74"/>
    </location>
</feature>
<sequence length="447" mass="48031">MSTVDAYARAAVRRSWWRDGLEASVYLVSAVGVALFIASGGLLVAQPLDAFYGVGRVAGIVAAVLVLAQITLISRAPVVERVLGHDSAAATHTRLGKVAFILMVIHVAIMMIASARYDGRSIFAQTAAFWDLGWFMVAAQSGFALFSIVVVTSLVAVRSRWRYERWHAVHLMVYLAILAVVPHQFLEGSTFRDGGAAWWFWAVLYALAVGSFVVFRVVRPLVLSRRHGLRVAQVTPHDDGSTSIVMTGRDLDRLGARPGQFLLWRFLDAQRWREAHPFSLSRAPEPDSLRITVKPSGDGSAALARVAVGTRVIAEGPLGVFSDVTRTAPGAVFVAAGIGITPLRAMLDTAEGPCALIWRVRSRAEAPLVAEVEELAERRGAGLILLEGARGTGWGTAAGESLAGLVPDVAGHDVYVCGPVDWADAVVADARAAGVPDDAIHRERFAW</sequence>
<evidence type="ECO:0000313" key="16">
    <source>
        <dbReference type="Proteomes" id="UP001426770"/>
    </source>
</evidence>
<keyword evidence="7" id="KW-0274">FAD</keyword>
<dbReference type="Gene3D" id="2.40.30.10">
    <property type="entry name" value="Translation factors"/>
    <property type="match status" value="1"/>
</dbReference>
<feature type="transmembrane region" description="Helical" evidence="13">
    <location>
        <begin position="168"/>
        <end position="186"/>
    </location>
</feature>
<feature type="transmembrane region" description="Helical" evidence="13">
    <location>
        <begin position="133"/>
        <end position="156"/>
    </location>
</feature>
<keyword evidence="4 13" id="KW-0812">Transmembrane</keyword>
<proteinExistence type="predicted"/>
<name>A0ABP9WI04_9MICO</name>
<comment type="subcellular location">
    <subcellularLocation>
        <location evidence="2">Membrane</location>
        <topology evidence="2">Multi-pass membrane protein</topology>
    </subcellularLocation>
</comment>
<keyword evidence="12 13" id="KW-0472">Membrane</keyword>
<keyword evidence="16" id="KW-1185">Reference proteome</keyword>
<keyword evidence="10" id="KW-0408">Iron</keyword>
<dbReference type="PANTHER" id="PTHR47354">
    <property type="entry name" value="NADH OXIDOREDUCTASE HCR"/>
    <property type="match status" value="1"/>
</dbReference>
<evidence type="ECO:0000256" key="3">
    <source>
        <dbReference type="ARBA" id="ARBA00022630"/>
    </source>
</evidence>
<evidence type="ECO:0000256" key="1">
    <source>
        <dbReference type="ARBA" id="ARBA00001974"/>
    </source>
</evidence>
<dbReference type="RefSeq" id="WP_345379145.1">
    <property type="nucleotide sequence ID" value="NZ_BAABRR010000005.1"/>
</dbReference>
<evidence type="ECO:0000256" key="4">
    <source>
        <dbReference type="ARBA" id="ARBA00022692"/>
    </source>
</evidence>
<evidence type="ECO:0000256" key="7">
    <source>
        <dbReference type="ARBA" id="ARBA00022827"/>
    </source>
</evidence>
<dbReference type="EMBL" id="BAABRR010000005">
    <property type="protein sequence ID" value="GAA5518838.1"/>
    <property type="molecule type" value="Genomic_DNA"/>
</dbReference>
<evidence type="ECO:0000256" key="2">
    <source>
        <dbReference type="ARBA" id="ARBA00004141"/>
    </source>
</evidence>
<evidence type="ECO:0000256" key="6">
    <source>
        <dbReference type="ARBA" id="ARBA00022723"/>
    </source>
</evidence>
<feature type="domain" description="FAD-binding FR-type" evidence="14">
    <location>
        <begin position="224"/>
        <end position="324"/>
    </location>
</feature>
<evidence type="ECO:0000256" key="13">
    <source>
        <dbReference type="SAM" id="Phobius"/>
    </source>
</evidence>
<dbReference type="InterPro" id="IPR039261">
    <property type="entry name" value="FNR_nucleotide-bd"/>
</dbReference>
<reference evidence="15 16" key="1">
    <citation type="submission" date="2024-02" db="EMBL/GenBank/DDBJ databases">
        <title>Lysinimicrobium sediminis NBRC 112286.</title>
        <authorList>
            <person name="Ichikawa N."/>
            <person name="Katano-Makiyama Y."/>
            <person name="Hidaka K."/>
        </authorList>
    </citation>
    <scope>NUCLEOTIDE SEQUENCE [LARGE SCALE GENOMIC DNA]</scope>
    <source>
        <strain evidence="15 16">NBRC 112286</strain>
    </source>
</reference>
<dbReference type="InterPro" id="IPR013130">
    <property type="entry name" value="Fe3_Rdtase_TM_dom"/>
</dbReference>
<feature type="transmembrane region" description="Helical" evidence="13">
    <location>
        <begin position="198"/>
        <end position="218"/>
    </location>
</feature>
<accession>A0ABP9WI04</accession>
<gene>
    <name evidence="15" type="primary">hmp_1</name>
    <name evidence="15" type="ORF">Lsed01_01272</name>
</gene>
<dbReference type="SUPFAM" id="SSF63380">
    <property type="entry name" value="Riboflavin synthase domain-like"/>
    <property type="match status" value="1"/>
</dbReference>
<evidence type="ECO:0000256" key="8">
    <source>
        <dbReference type="ARBA" id="ARBA00022989"/>
    </source>
</evidence>
<keyword evidence="5" id="KW-0001">2Fe-2S</keyword>
<evidence type="ECO:0000256" key="10">
    <source>
        <dbReference type="ARBA" id="ARBA00023004"/>
    </source>
</evidence>
<comment type="cofactor">
    <cofactor evidence="1">
        <name>FAD</name>
        <dbReference type="ChEBI" id="CHEBI:57692"/>
    </cofactor>
</comment>
<dbReference type="PANTHER" id="PTHR47354:SF8">
    <property type="entry name" value="1,2-PHENYLACETYL-COA EPOXIDASE, SUBUNIT E"/>
    <property type="match status" value="1"/>
</dbReference>
<dbReference type="InterPro" id="IPR017938">
    <property type="entry name" value="Riboflavin_synthase-like_b-brl"/>
</dbReference>
<dbReference type="Pfam" id="PF01794">
    <property type="entry name" value="Ferric_reduct"/>
    <property type="match status" value="1"/>
</dbReference>
<dbReference type="InterPro" id="IPR050415">
    <property type="entry name" value="MRET"/>
</dbReference>
<protein>
    <submittedName>
        <fullName evidence="15">Flavohemoprotein</fullName>
    </submittedName>
</protein>
<evidence type="ECO:0000259" key="14">
    <source>
        <dbReference type="PROSITE" id="PS51384"/>
    </source>
</evidence>
<evidence type="ECO:0000256" key="11">
    <source>
        <dbReference type="ARBA" id="ARBA00023014"/>
    </source>
</evidence>
<keyword evidence="9" id="KW-0560">Oxidoreductase</keyword>
<dbReference type="Proteomes" id="UP001426770">
    <property type="component" value="Unassembled WGS sequence"/>
</dbReference>
<dbReference type="PROSITE" id="PS51384">
    <property type="entry name" value="FAD_FR"/>
    <property type="match status" value="1"/>
</dbReference>
<keyword evidence="3" id="KW-0285">Flavoprotein</keyword>
<organism evidence="15 16">
    <name type="scientific">Demequina sediminis</name>
    <dbReference type="NCBI Taxonomy" id="1930058"/>
    <lineage>
        <taxon>Bacteria</taxon>
        <taxon>Bacillati</taxon>
        <taxon>Actinomycetota</taxon>
        <taxon>Actinomycetes</taxon>
        <taxon>Micrococcales</taxon>
        <taxon>Demequinaceae</taxon>
        <taxon>Demequina</taxon>
    </lineage>
</organism>
<evidence type="ECO:0000256" key="9">
    <source>
        <dbReference type="ARBA" id="ARBA00023002"/>
    </source>
</evidence>
<keyword evidence="11" id="KW-0411">Iron-sulfur</keyword>
<feature type="transmembrane region" description="Helical" evidence="13">
    <location>
        <begin position="95"/>
        <end position="113"/>
    </location>
</feature>
<dbReference type="SUPFAM" id="SSF52343">
    <property type="entry name" value="Ferredoxin reductase-like, C-terminal NADP-linked domain"/>
    <property type="match status" value="1"/>
</dbReference>
<feature type="transmembrane region" description="Helical" evidence="13">
    <location>
        <begin position="23"/>
        <end position="44"/>
    </location>
</feature>
<keyword evidence="6" id="KW-0479">Metal-binding</keyword>
<dbReference type="InterPro" id="IPR017927">
    <property type="entry name" value="FAD-bd_FR_type"/>
</dbReference>